<evidence type="ECO:0000256" key="1">
    <source>
        <dbReference type="SAM" id="MobiDB-lite"/>
    </source>
</evidence>
<name>A0A9P8N3X8_9HYPO</name>
<keyword evidence="4" id="KW-1185">Reference proteome</keyword>
<dbReference type="AlphaFoldDB" id="A0A9P8N3X8"/>
<dbReference type="Proteomes" id="UP000824596">
    <property type="component" value="Unassembled WGS sequence"/>
</dbReference>
<gene>
    <name evidence="3" type="ORF">HRG_01778</name>
</gene>
<feature type="compositionally biased region" description="Polar residues" evidence="1">
    <location>
        <begin position="429"/>
        <end position="439"/>
    </location>
</feature>
<feature type="region of interest" description="Disordered" evidence="1">
    <location>
        <begin position="354"/>
        <end position="380"/>
    </location>
</feature>
<evidence type="ECO:0000259" key="2">
    <source>
        <dbReference type="Pfam" id="PF20150"/>
    </source>
</evidence>
<protein>
    <submittedName>
        <fullName evidence="3">RNAse P Rpr2/Rpp21/SNM1 subunit domain-containing protein</fullName>
    </submittedName>
</protein>
<evidence type="ECO:0000313" key="4">
    <source>
        <dbReference type="Proteomes" id="UP000824596"/>
    </source>
</evidence>
<feature type="region of interest" description="Disordered" evidence="1">
    <location>
        <begin position="411"/>
        <end position="443"/>
    </location>
</feature>
<reference evidence="3" key="1">
    <citation type="submission" date="2021-09" db="EMBL/GenBank/DDBJ databases">
        <title>A high-quality genome of the endoparasitic fungus Hirsutella rhossiliensis with a comparison of Hirsutella genomes reveals transposable elements contributing to genome size variation.</title>
        <authorList>
            <person name="Lin R."/>
            <person name="Jiao Y."/>
            <person name="Sun X."/>
            <person name="Ling J."/>
            <person name="Xie B."/>
            <person name="Cheng X."/>
        </authorList>
    </citation>
    <scope>NUCLEOTIDE SEQUENCE</scope>
    <source>
        <strain evidence="3">HR02</strain>
    </source>
</reference>
<proteinExistence type="predicted"/>
<evidence type="ECO:0000313" key="3">
    <source>
        <dbReference type="EMBL" id="KAH0966369.1"/>
    </source>
</evidence>
<dbReference type="EMBL" id="JAIZPD010000002">
    <property type="protein sequence ID" value="KAH0966369.1"/>
    <property type="molecule type" value="Genomic_DNA"/>
</dbReference>
<dbReference type="RefSeq" id="XP_044723882.1">
    <property type="nucleotide sequence ID" value="XM_044860249.1"/>
</dbReference>
<comment type="caution">
    <text evidence="3">The sequence shown here is derived from an EMBL/GenBank/DDBJ whole genome shotgun (WGS) entry which is preliminary data.</text>
</comment>
<dbReference type="OrthoDB" id="4655872at2759"/>
<dbReference type="InterPro" id="IPR045518">
    <property type="entry name" value="2EXR"/>
</dbReference>
<dbReference type="GeneID" id="68350907"/>
<organism evidence="3 4">
    <name type="scientific">Hirsutella rhossiliensis</name>
    <dbReference type="NCBI Taxonomy" id="111463"/>
    <lineage>
        <taxon>Eukaryota</taxon>
        <taxon>Fungi</taxon>
        <taxon>Dikarya</taxon>
        <taxon>Ascomycota</taxon>
        <taxon>Pezizomycotina</taxon>
        <taxon>Sordariomycetes</taxon>
        <taxon>Hypocreomycetidae</taxon>
        <taxon>Hypocreales</taxon>
        <taxon>Ophiocordycipitaceae</taxon>
        <taxon>Hirsutella</taxon>
    </lineage>
</organism>
<dbReference type="Pfam" id="PF20150">
    <property type="entry name" value="2EXR"/>
    <property type="match status" value="1"/>
</dbReference>
<sequence length="475" mass="54033">MATPFKFHLPAECRSFTLFPRLPIEVRHKIWEAYLSDPGINFVKLQICDRGWRSQRVPLRSISLGTVTARSQEPVDDDSGSGLDAVDLMVIQKDFNPRPFIHAKLAAQNPHWRGDASRYEVLYRQLAVLSMTCVESANLVKNLVSRPGVLRMENGNILTLDNSPDLVFLDYLPNNVYQFNFTLDIRLFCPGLDLVRRVAVRFSHTWKSERDTHCHSCTIPNHHAGTRTYPIHLYQFLARCLPNLEEFYFVDYFVVPRDKQQGRNLVNLASNGNGLRPLQVFRAKDRWFCEIMDGEASASKWKVEPEVFNIRDWLRDRFVRYAKASHTSRHKAPERVYFGVLACDWNVGRPVTRRGPSTTPFGHLRAKPTSSKPTPGEIASGKTKLYVGHRPTRCEPSVTQNQTPMFSIDLNMPPLNSSESRNKPLKLASKQTGENSETGKPSLDGSVFQFGAGRGNAFNFTFKQTYGSLARWAGL</sequence>
<feature type="domain" description="2EXR" evidence="2">
    <location>
        <begin position="16"/>
        <end position="93"/>
    </location>
</feature>
<accession>A0A9P8N3X8</accession>